<dbReference type="EMBL" id="HBJA01034900">
    <property type="protein sequence ID" value="CAE0800637.1"/>
    <property type="molecule type" value="Transcribed_RNA"/>
</dbReference>
<gene>
    <name evidence="7" type="ORF">EGYM00163_LOCUS11758</name>
</gene>
<evidence type="ECO:0000256" key="2">
    <source>
        <dbReference type="ARBA" id="ARBA00022771"/>
    </source>
</evidence>
<proteinExistence type="predicted"/>
<dbReference type="InterPro" id="IPR000571">
    <property type="entry name" value="Znf_CCCH"/>
</dbReference>
<keyword evidence="2 4" id="KW-0863">Zinc-finger</keyword>
<name>A0A7S4CN19_9EUGL</name>
<dbReference type="PROSITE" id="PS50103">
    <property type="entry name" value="ZF_C3H1"/>
    <property type="match status" value="1"/>
</dbReference>
<protein>
    <recommendedName>
        <fullName evidence="6">C3H1-type domain-containing protein</fullName>
    </recommendedName>
</protein>
<evidence type="ECO:0000259" key="6">
    <source>
        <dbReference type="PROSITE" id="PS50103"/>
    </source>
</evidence>
<feature type="compositionally biased region" description="Low complexity" evidence="5">
    <location>
        <begin position="12"/>
        <end position="23"/>
    </location>
</feature>
<keyword evidence="3 4" id="KW-0862">Zinc</keyword>
<dbReference type="InterPro" id="IPR036855">
    <property type="entry name" value="Znf_CCCH_sf"/>
</dbReference>
<dbReference type="GO" id="GO:0008270">
    <property type="term" value="F:zinc ion binding"/>
    <property type="evidence" value="ECO:0007669"/>
    <property type="project" value="UniProtKB-KW"/>
</dbReference>
<feature type="compositionally biased region" description="Pro residues" evidence="5">
    <location>
        <begin position="1"/>
        <end position="11"/>
    </location>
</feature>
<feature type="domain" description="C3H1-type" evidence="6">
    <location>
        <begin position="296"/>
        <end position="324"/>
    </location>
</feature>
<accession>A0A7S4CN19</accession>
<evidence type="ECO:0000256" key="4">
    <source>
        <dbReference type="PROSITE-ProRule" id="PRU00723"/>
    </source>
</evidence>
<evidence type="ECO:0000256" key="3">
    <source>
        <dbReference type="ARBA" id="ARBA00022833"/>
    </source>
</evidence>
<evidence type="ECO:0000313" key="7">
    <source>
        <dbReference type="EMBL" id="CAE0800637.1"/>
    </source>
</evidence>
<dbReference type="Gene3D" id="4.10.1000.10">
    <property type="entry name" value="Zinc finger, CCCH-type"/>
    <property type="match status" value="1"/>
</dbReference>
<reference evidence="7" key="1">
    <citation type="submission" date="2021-01" db="EMBL/GenBank/DDBJ databases">
        <authorList>
            <person name="Corre E."/>
            <person name="Pelletier E."/>
            <person name="Niang G."/>
            <person name="Scheremetjew M."/>
            <person name="Finn R."/>
            <person name="Kale V."/>
            <person name="Holt S."/>
            <person name="Cochrane G."/>
            <person name="Meng A."/>
            <person name="Brown T."/>
            <person name="Cohen L."/>
        </authorList>
    </citation>
    <scope>NUCLEOTIDE SEQUENCE</scope>
    <source>
        <strain evidence="7">CCMP1594</strain>
    </source>
</reference>
<organism evidence="7">
    <name type="scientific">Eutreptiella gymnastica</name>
    <dbReference type="NCBI Taxonomy" id="73025"/>
    <lineage>
        <taxon>Eukaryota</taxon>
        <taxon>Discoba</taxon>
        <taxon>Euglenozoa</taxon>
        <taxon>Euglenida</taxon>
        <taxon>Spirocuta</taxon>
        <taxon>Euglenophyceae</taxon>
        <taxon>Eutreptiales</taxon>
        <taxon>Eutreptiaceae</taxon>
        <taxon>Eutreptiella</taxon>
    </lineage>
</organism>
<dbReference type="SUPFAM" id="SSF90229">
    <property type="entry name" value="CCCH zinc finger"/>
    <property type="match status" value="1"/>
</dbReference>
<sequence length="330" mass="35451">MPPQPPPPPAHLQPQGLIRVGGPPVLPPGGPAVLPHGGPVIPNLPGHVLGNLPRMPLPTANPGVLGTAPGVPGPGMLPMGVQQLPPGQPDQQLVHLQQINQPGILDQQMAHLAQINQQAEIDQQMKHLQQINAPPAPTPAADAPAPAPEIKGPLPLPASVAEAFCRQIAAAMGFAPPEGLKLLQEVPPMIATMPHVFVDANTDLPLPPLPPLGLDHVVEEEGGDADAEEDGERPAKRRRVYDKLPQLVAPTPEQPDQNEYIKFYTDLYTVAGAKYCETLLEEESKDEQRPARKVPEMKVRMCRNFEVFKVCAWGDGCQYAHDRADLAFAH</sequence>
<keyword evidence="1 4" id="KW-0479">Metal-binding</keyword>
<evidence type="ECO:0000256" key="5">
    <source>
        <dbReference type="SAM" id="MobiDB-lite"/>
    </source>
</evidence>
<evidence type="ECO:0000256" key="1">
    <source>
        <dbReference type="ARBA" id="ARBA00022723"/>
    </source>
</evidence>
<feature type="zinc finger region" description="C3H1-type" evidence="4">
    <location>
        <begin position="296"/>
        <end position="324"/>
    </location>
</feature>
<feature type="region of interest" description="Disordered" evidence="5">
    <location>
        <begin position="1"/>
        <end position="23"/>
    </location>
</feature>
<dbReference type="AlphaFoldDB" id="A0A7S4CN19"/>